<accession>A0A164K5W8</accession>
<gene>
    <name evidence="2" type="ORF">AWN90_41865</name>
</gene>
<evidence type="ECO:0000313" key="2">
    <source>
        <dbReference type="EMBL" id="KZM71066.1"/>
    </source>
</evidence>
<keyword evidence="3" id="KW-1185">Reference proteome</keyword>
<dbReference type="STRING" id="455432.AWN90_41865"/>
<comment type="caution">
    <text evidence="2">The sequence shown here is derived from an EMBL/GenBank/DDBJ whole genome shotgun (WGS) entry which is preliminary data.</text>
</comment>
<organism evidence="2 3">
    <name type="scientific">Nocardia terpenica</name>
    <dbReference type="NCBI Taxonomy" id="455432"/>
    <lineage>
        <taxon>Bacteria</taxon>
        <taxon>Bacillati</taxon>
        <taxon>Actinomycetota</taxon>
        <taxon>Actinomycetes</taxon>
        <taxon>Mycobacteriales</taxon>
        <taxon>Nocardiaceae</taxon>
        <taxon>Nocardia</taxon>
    </lineage>
</organism>
<dbReference type="EMBL" id="LWGR01000013">
    <property type="protein sequence ID" value="KZM71066.1"/>
    <property type="molecule type" value="Genomic_DNA"/>
</dbReference>
<reference evidence="2 3" key="1">
    <citation type="submission" date="2016-04" db="EMBL/GenBank/DDBJ databases">
        <authorList>
            <person name="Evans L.H."/>
            <person name="Alamgir A."/>
            <person name="Owens N."/>
            <person name="Weber N.D."/>
            <person name="Virtaneva K."/>
            <person name="Barbian K."/>
            <person name="Babar A."/>
            <person name="Rosenke K."/>
        </authorList>
    </citation>
    <scope>NUCLEOTIDE SEQUENCE [LARGE SCALE GENOMIC DNA]</scope>
    <source>
        <strain evidence="2 3">IFM 0406</strain>
    </source>
</reference>
<dbReference type="Proteomes" id="UP000076512">
    <property type="component" value="Unassembled WGS sequence"/>
</dbReference>
<sequence length="75" mass="8298">MSQLNTYVHVQDDRNVTHIFGPGDQVPNWAVEAITNPAVWAHRDDDPDPEPDGAVYEGEPHAARRGRKPVVKDAA</sequence>
<evidence type="ECO:0000313" key="3">
    <source>
        <dbReference type="Proteomes" id="UP000076512"/>
    </source>
</evidence>
<feature type="region of interest" description="Disordered" evidence="1">
    <location>
        <begin position="40"/>
        <end position="75"/>
    </location>
</feature>
<name>A0A164K5W8_9NOCA</name>
<evidence type="ECO:0000256" key="1">
    <source>
        <dbReference type="SAM" id="MobiDB-lite"/>
    </source>
</evidence>
<proteinExistence type="predicted"/>
<dbReference type="AlphaFoldDB" id="A0A164K5W8"/>
<protein>
    <submittedName>
        <fullName evidence="2">Uncharacterized protein</fullName>
    </submittedName>
</protein>